<protein>
    <submittedName>
        <fullName evidence="1">Uncharacterized protein</fullName>
    </submittedName>
</protein>
<dbReference type="HOGENOM" id="CLU_211961_0_0_4"/>
<organism evidence="1 2">
    <name type="scientific">Burkholderia mallei (strain NCTC 10229)</name>
    <dbReference type="NCBI Taxonomy" id="412022"/>
    <lineage>
        <taxon>Bacteria</taxon>
        <taxon>Pseudomonadati</taxon>
        <taxon>Pseudomonadota</taxon>
        <taxon>Betaproteobacteria</taxon>
        <taxon>Burkholderiales</taxon>
        <taxon>Burkholderiaceae</taxon>
        <taxon>Burkholderia</taxon>
        <taxon>pseudomallei group</taxon>
    </lineage>
</organism>
<reference evidence="1 2" key="1">
    <citation type="submission" date="2007-01" db="EMBL/GenBank/DDBJ databases">
        <authorList>
            <person name="DeShazer D."/>
            <person name="Woods D.E."/>
            <person name="Nierman W.C."/>
        </authorList>
    </citation>
    <scope>NUCLEOTIDE SEQUENCE [LARGE SCALE GENOMIC DNA]</scope>
    <source>
        <strain evidence="1 2">NCTC 10229</strain>
    </source>
</reference>
<dbReference type="AlphaFoldDB" id="A2RZ61"/>
<accession>A2RZ61</accession>
<dbReference type="Proteomes" id="UP000002283">
    <property type="component" value="Chromosome II"/>
</dbReference>
<gene>
    <name evidence="1" type="ordered locus">BMA10229_1177</name>
</gene>
<sequence>MSRYRFFRYRRRGVDSSDRCGPGASGVLHARPRIRDRAMRYFALRYRFFRRAAAWR</sequence>
<proteinExistence type="predicted"/>
<dbReference type="KEGG" id="bml:BMA10229_1177"/>
<evidence type="ECO:0000313" key="1">
    <source>
        <dbReference type="EMBL" id="ABM99245.2"/>
    </source>
</evidence>
<evidence type="ECO:0000313" key="2">
    <source>
        <dbReference type="Proteomes" id="UP000002283"/>
    </source>
</evidence>
<dbReference type="EMBL" id="CP000545">
    <property type="protein sequence ID" value="ABM99245.2"/>
    <property type="molecule type" value="Genomic_DNA"/>
</dbReference>
<name>A2RZ61_BURM9</name>